<evidence type="ECO:0000313" key="2">
    <source>
        <dbReference type="EMBL" id="KAF4655273.1"/>
    </source>
</evidence>
<evidence type="ECO:0000313" key="4">
    <source>
        <dbReference type="Proteomes" id="UP000570595"/>
    </source>
</evidence>
<protein>
    <submittedName>
        <fullName evidence="2 3">Endonuclease Exonuclease phosphatase protein</fullName>
    </submittedName>
</protein>
<feature type="domain" description="Inositol polyphosphate-related phosphatase" evidence="1">
    <location>
        <begin position="44"/>
        <end position="186"/>
    </location>
</feature>
<keyword evidence="2" id="KW-0255">Endonuclease</keyword>
<dbReference type="GO" id="GO:0004439">
    <property type="term" value="F:phosphatidylinositol-4,5-bisphosphate 5-phosphatase activity"/>
    <property type="evidence" value="ECO:0007669"/>
    <property type="project" value="TreeGrafter"/>
</dbReference>
<accession>A0A7J6L7X8</accession>
<dbReference type="PANTHER" id="PTHR11200">
    <property type="entry name" value="INOSITOL 5-PHOSPHATASE"/>
    <property type="match status" value="1"/>
</dbReference>
<keyword evidence="2" id="KW-0378">Hydrolase</keyword>
<dbReference type="Gene3D" id="3.60.10.10">
    <property type="entry name" value="Endonuclease/exonuclease/phosphatase"/>
    <property type="match status" value="1"/>
</dbReference>
<keyword evidence="2" id="KW-0269">Exonuclease</keyword>
<dbReference type="Pfam" id="PF22669">
    <property type="entry name" value="Exo_endo_phos2"/>
    <property type="match status" value="1"/>
</dbReference>
<dbReference type="InterPro" id="IPR046985">
    <property type="entry name" value="IP5"/>
</dbReference>
<dbReference type="EMBL" id="JABAHT010000476">
    <property type="protein sequence ID" value="KAF4655273.1"/>
    <property type="molecule type" value="Genomic_DNA"/>
</dbReference>
<sequence length="207" mass="22628">MLNDGDVRIDFNELGGITTRASEEMLARTATSRKPGRELKVWVLTWNVAAQKVPKKIPAALNPPDGTDIVFISLQETIELKPVNVLWKDNHNTYRWLSIWDSALLNYTLVGYVELVGILLACFVSKDVHRYIEYVDKAICKTGTFGYTGNKGAAGMRVDVGDTSLVAIAVHLSAGEGGAEMRRRQYVFVHQPGGSVRGGAAASCCTL</sequence>
<dbReference type="EMBL" id="JABANN010000376">
    <property type="protein sequence ID" value="KAF4660773.1"/>
    <property type="molecule type" value="Genomic_DNA"/>
</dbReference>
<evidence type="ECO:0000313" key="3">
    <source>
        <dbReference type="EMBL" id="KAF4660773.1"/>
    </source>
</evidence>
<dbReference type="SUPFAM" id="SSF56219">
    <property type="entry name" value="DNase I-like"/>
    <property type="match status" value="1"/>
</dbReference>
<gene>
    <name evidence="2" type="primary">SYNJ2</name>
    <name evidence="3" type="synonym">SYNJ2_1</name>
    <name evidence="3" type="ORF">FOL46_005990</name>
    <name evidence="2" type="ORF">FOZ61_007669</name>
</gene>
<proteinExistence type="predicted"/>
<dbReference type="Proteomes" id="UP000572268">
    <property type="component" value="Unassembled WGS sequence"/>
</dbReference>
<dbReference type="GO" id="GO:0004519">
    <property type="term" value="F:endonuclease activity"/>
    <property type="evidence" value="ECO:0007669"/>
    <property type="project" value="UniProtKB-KW"/>
</dbReference>
<reference evidence="4 5" key="1">
    <citation type="submission" date="2020-04" db="EMBL/GenBank/DDBJ databases">
        <title>Perkinsus olseni comparative genomics.</title>
        <authorList>
            <person name="Bogema D.R."/>
        </authorList>
    </citation>
    <scope>NUCLEOTIDE SEQUENCE [LARGE SCALE GENOMIC DNA]</scope>
    <source>
        <strain evidence="2">ATCC PRA-179</strain>
        <strain evidence="3">ATCC PRA-31</strain>
    </source>
</reference>
<dbReference type="InterPro" id="IPR000300">
    <property type="entry name" value="IPPc"/>
</dbReference>
<evidence type="ECO:0000259" key="1">
    <source>
        <dbReference type="Pfam" id="PF22669"/>
    </source>
</evidence>
<dbReference type="GO" id="GO:0004527">
    <property type="term" value="F:exonuclease activity"/>
    <property type="evidence" value="ECO:0007669"/>
    <property type="project" value="UniProtKB-KW"/>
</dbReference>
<organism evidence="2 4">
    <name type="scientific">Perkinsus olseni</name>
    <name type="common">Perkinsus atlanticus</name>
    <dbReference type="NCBI Taxonomy" id="32597"/>
    <lineage>
        <taxon>Eukaryota</taxon>
        <taxon>Sar</taxon>
        <taxon>Alveolata</taxon>
        <taxon>Perkinsozoa</taxon>
        <taxon>Perkinsea</taxon>
        <taxon>Perkinsida</taxon>
        <taxon>Perkinsidae</taxon>
        <taxon>Perkinsus</taxon>
    </lineage>
</organism>
<dbReference type="InterPro" id="IPR036691">
    <property type="entry name" value="Endo/exonu/phosph_ase_sf"/>
</dbReference>
<dbReference type="GO" id="GO:0046856">
    <property type="term" value="P:phosphatidylinositol dephosphorylation"/>
    <property type="evidence" value="ECO:0007669"/>
    <property type="project" value="InterPro"/>
</dbReference>
<comment type="caution">
    <text evidence="2">The sequence shown here is derived from an EMBL/GenBank/DDBJ whole genome shotgun (WGS) entry which is preliminary data.</text>
</comment>
<dbReference type="Proteomes" id="UP000570595">
    <property type="component" value="Unassembled WGS sequence"/>
</dbReference>
<dbReference type="AlphaFoldDB" id="A0A7J6L7X8"/>
<evidence type="ECO:0000313" key="5">
    <source>
        <dbReference type="Proteomes" id="UP000572268"/>
    </source>
</evidence>
<keyword evidence="2" id="KW-0540">Nuclease</keyword>
<dbReference type="OrthoDB" id="410499at2759"/>
<dbReference type="PANTHER" id="PTHR11200:SF300">
    <property type="entry name" value="TYPE II INOSITOL 1,4,5-TRISPHOSPHATE 5-PHOSPHATASE"/>
    <property type="match status" value="1"/>
</dbReference>
<name>A0A7J6L7X8_PEROL</name>